<evidence type="ECO:0000313" key="2">
    <source>
        <dbReference type="Proteomes" id="UP001183586"/>
    </source>
</evidence>
<dbReference type="Proteomes" id="UP001183586">
    <property type="component" value="Unassembled WGS sequence"/>
</dbReference>
<accession>A0ABU2PG43</accession>
<dbReference type="InterPro" id="IPR038763">
    <property type="entry name" value="DHH_sf"/>
</dbReference>
<name>A0ABU2PG43_9ACTN</name>
<dbReference type="RefSeq" id="WP_311685335.1">
    <property type="nucleotide sequence ID" value="NZ_JAVREU010000012.1"/>
</dbReference>
<organism evidence="1 2">
    <name type="scientific">Streptomyces dubilierae</name>
    <dbReference type="NCBI Taxonomy" id="3075533"/>
    <lineage>
        <taxon>Bacteria</taxon>
        <taxon>Bacillati</taxon>
        <taxon>Actinomycetota</taxon>
        <taxon>Actinomycetes</taxon>
        <taxon>Kitasatosporales</taxon>
        <taxon>Streptomycetaceae</taxon>
        <taxon>Streptomyces</taxon>
    </lineage>
</organism>
<comment type="caution">
    <text evidence="1">The sequence shown here is derived from an EMBL/GenBank/DDBJ whole genome shotgun (WGS) entry which is preliminary data.</text>
</comment>
<proteinExistence type="predicted"/>
<sequence>MASLFPHLDLPYEAYELRRYLAAGAGVAFHADADGFFAAYLASLVAEEQSGPMYQVFTENLDLVDLDAWVRGNSLNCLATFDINVLSAPSALGRLATSLPLGLRVYDDHKGLSAILPDNVETIELLPSGSDSLPEIRPASLFCFELARQSALSNPRRQLVEFVALAAAHGEGVARPFAKMLPRLPNSLNSLARAVGRGVNAYYTDSSLQGDDMALMMRMRDLSESWVDKVEAHRDLRDHVLGSDIFAMLTEAENIVSSLVEGIARQAAVEDPWFHTKEFPVYLVRVDAPRRIVHLAASATRTKVDQGVVVSCQDTRAGVGFELRRARALHSPDLADLLLTMDSSWFLSRGGHPMAAGATVKRGAEEAVLEGIERLLKK</sequence>
<protein>
    <recommendedName>
        <fullName evidence="3">DHHA1 domain-containing protein</fullName>
    </recommendedName>
</protein>
<keyword evidence="2" id="KW-1185">Reference proteome</keyword>
<gene>
    <name evidence="1" type="ORF">RM641_24610</name>
</gene>
<evidence type="ECO:0008006" key="3">
    <source>
        <dbReference type="Google" id="ProtNLM"/>
    </source>
</evidence>
<dbReference type="SUPFAM" id="SSF64182">
    <property type="entry name" value="DHH phosphoesterases"/>
    <property type="match status" value="1"/>
</dbReference>
<dbReference type="EMBL" id="JAVREU010000012">
    <property type="protein sequence ID" value="MDT0390619.1"/>
    <property type="molecule type" value="Genomic_DNA"/>
</dbReference>
<reference evidence="2" key="1">
    <citation type="submission" date="2023-07" db="EMBL/GenBank/DDBJ databases">
        <title>30 novel species of actinomycetes from the DSMZ collection.</title>
        <authorList>
            <person name="Nouioui I."/>
        </authorList>
    </citation>
    <scope>NUCLEOTIDE SEQUENCE [LARGE SCALE GENOMIC DNA]</scope>
    <source>
        <strain evidence="2">DSM 41921</strain>
    </source>
</reference>
<evidence type="ECO:0000313" key="1">
    <source>
        <dbReference type="EMBL" id="MDT0390619.1"/>
    </source>
</evidence>